<name>A0A2T5C2I9_9BACT</name>
<comment type="caution">
    <text evidence="2">The sequence shown here is derived from an EMBL/GenBank/DDBJ whole genome shotgun (WGS) entry which is preliminary data.</text>
</comment>
<protein>
    <submittedName>
        <fullName evidence="2">Glutamine cyclotransferase</fullName>
    </submittedName>
</protein>
<dbReference type="Pfam" id="PF05096">
    <property type="entry name" value="Glu_cyclase_2"/>
    <property type="match status" value="1"/>
</dbReference>
<organism evidence="2 3">
    <name type="scientific">Mangrovibacterium marinum</name>
    <dbReference type="NCBI Taxonomy" id="1639118"/>
    <lineage>
        <taxon>Bacteria</taxon>
        <taxon>Pseudomonadati</taxon>
        <taxon>Bacteroidota</taxon>
        <taxon>Bacteroidia</taxon>
        <taxon>Marinilabiliales</taxon>
        <taxon>Prolixibacteraceae</taxon>
        <taxon>Mangrovibacterium</taxon>
    </lineage>
</organism>
<dbReference type="PANTHER" id="PTHR31270">
    <property type="entry name" value="GLUTAMINYL-PEPTIDE CYCLOTRANSFERASE"/>
    <property type="match status" value="1"/>
</dbReference>
<dbReference type="Gene3D" id="2.130.10.10">
    <property type="entry name" value="YVTN repeat-like/Quinoprotein amine dehydrogenase"/>
    <property type="match status" value="1"/>
</dbReference>
<keyword evidence="2" id="KW-0808">Transferase</keyword>
<gene>
    <name evidence="2" type="ORF">C8N47_10615</name>
</gene>
<dbReference type="PANTHER" id="PTHR31270:SF1">
    <property type="entry name" value="GLUTAMINYL-PEPTIDE CYCLOTRANSFERASE"/>
    <property type="match status" value="1"/>
</dbReference>
<dbReference type="InterPro" id="IPR013783">
    <property type="entry name" value="Ig-like_fold"/>
</dbReference>
<feature type="chain" id="PRO_5015661587" evidence="1">
    <location>
        <begin position="21"/>
        <end position="357"/>
    </location>
</feature>
<accession>A0A2T5C2I9</accession>
<sequence>MKLKAFALVSVCLLVITAISCSNTSSRSRKPVARIDIRFPKGKPVYGDSIRVQIKVDPKNGELQNAELYLDNELLTKSTSENFNYQVKSISSLGKHQFKVIATKTDGVEGVSYKNFEVFSRVKPQLLRYEIVHTYPHNTDHFTQGLEVHNNKFYESTGQNGQSGIYRFDLQSGKILQEFKMEEKYFGEGITIVGDKIYQLTYKAQKGFVYDLNSFARVDSFLYDTAEGWGLTHDGEYLIKTDGSEFLDFINPKTFQVERRVAVYDNNGLVRNLNELEYYNGYVYSNIWQTNYAVKIDPRTGEIAAKIDFSGLMSVMYNPEKPIDVLNGIAFNKSNGKMYVTGKLWPSLFEVKLVETN</sequence>
<reference evidence="2 3" key="1">
    <citation type="submission" date="2018-04" db="EMBL/GenBank/DDBJ databases">
        <title>Genomic Encyclopedia of Archaeal and Bacterial Type Strains, Phase II (KMG-II): from individual species to whole genera.</title>
        <authorList>
            <person name="Goeker M."/>
        </authorList>
    </citation>
    <scope>NUCLEOTIDE SEQUENCE [LARGE SCALE GENOMIC DNA]</scope>
    <source>
        <strain evidence="2 3">DSM 28823</strain>
    </source>
</reference>
<keyword evidence="3" id="KW-1185">Reference proteome</keyword>
<evidence type="ECO:0000313" key="2">
    <source>
        <dbReference type="EMBL" id="PTN08918.1"/>
    </source>
</evidence>
<keyword evidence="1" id="KW-0732">Signal</keyword>
<dbReference type="Proteomes" id="UP000243525">
    <property type="component" value="Unassembled WGS sequence"/>
</dbReference>
<dbReference type="InterPro" id="IPR011044">
    <property type="entry name" value="Quino_amine_DH_bsu"/>
</dbReference>
<evidence type="ECO:0000256" key="1">
    <source>
        <dbReference type="SAM" id="SignalP"/>
    </source>
</evidence>
<dbReference type="GO" id="GO:0016603">
    <property type="term" value="F:glutaminyl-peptide cyclotransferase activity"/>
    <property type="evidence" value="ECO:0007669"/>
    <property type="project" value="InterPro"/>
</dbReference>
<dbReference type="SUPFAM" id="SSF50969">
    <property type="entry name" value="YVTN repeat-like/Quinoprotein amine dehydrogenase"/>
    <property type="match status" value="1"/>
</dbReference>
<feature type="signal peptide" evidence="1">
    <location>
        <begin position="1"/>
        <end position="20"/>
    </location>
</feature>
<dbReference type="InterPro" id="IPR007788">
    <property type="entry name" value="QCT"/>
</dbReference>
<dbReference type="EMBL" id="QAAD01000006">
    <property type="protein sequence ID" value="PTN08918.1"/>
    <property type="molecule type" value="Genomic_DNA"/>
</dbReference>
<proteinExistence type="predicted"/>
<dbReference type="InterPro" id="IPR015943">
    <property type="entry name" value="WD40/YVTN_repeat-like_dom_sf"/>
</dbReference>
<dbReference type="AlphaFoldDB" id="A0A2T5C2I9"/>
<dbReference type="Gene3D" id="2.60.40.10">
    <property type="entry name" value="Immunoglobulins"/>
    <property type="match status" value="1"/>
</dbReference>
<dbReference type="PROSITE" id="PS51257">
    <property type="entry name" value="PROKAR_LIPOPROTEIN"/>
    <property type="match status" value="1"/>
</dbReference>
<dbReference type="RefSeq" id="WP_170111322.1">
    <property type="nucleotide sequence ID" value="NZ_OY782574.1"/>
</dbReference>
<evidence type="ECO:0000313" key="3">
    <source>
        <dbReference type="Proteomes" id="UP000243525"/>
    </source>
</evidence>